<name>A0A812NU95_9DINO</name>
<sequence>MNSLNDLCTNKDGKDALQLAVEKGQFPAFRLNLFTNAQLLDVESGDRAEAFLQVARNCPDAATALLRSEYPDSKHARNFADGFDEVEVRSIKISNSWTYSIQSAVNREPPVITVKKLCELIEVAPQSAVDLLDMLTAKPKEGNKFHRPLPVRANIPVDQEACRLSCVYITEKEWTWNASETKPPAWQDQLAPPDPKKSQEVTVRVLLLPGVLNCEMVHCLAATKDQRIFTKLVIHALLKHLWQAFRPMFLIDLGHQILANAVICYWIWGSGQVQAPKILRCALWGLLASEGVSECFTFVWTLVRGYKRLSTHLLFRWIKRALPRAVVGTFALSLAVETAVEFQPIDNGSVLLSINSLLHWLLILTEIRAFRATGRRILPIMKSVTPIAGMLLIMCSITLAFLHAFWAMDRADINEISMFNIVVLLFTGEQFLSGDDLRLMPEREKIAIILLSIGGVFIFLTCTINVFIAVLCECYDQEQERMVCTFLKERARICSGYFLRPKMQATGFSFLSQEIRKLTWWRWIVLLLAVVVFYAVTLYLISEADIVTAWFGAVYPSLSVLCIQSISRDCATINWKKSYLWLCHEKSIDEETFLAPEQRDDEDHSGRLTQVKKFIRERMKSCMQKVQYLQISVNGVRKDMDGQKELLHRISTQVGAAFFRTPR</sequence>
<gene>
    <name evidence="2" type="ORF">SNAT2548_LOCUS16920</name>
</gene>
<proteinExistence type="predicted"/>
<feature type="transmembrane region" description="Helical" evidence="1">
    <location>
        <begin position="520"/>
        <end position="541"/>
    </location>
</feature>
<feature type="transmembrane region" description="Helical" evidence="1">
    <location>
        <begin position="547"/>
        <end position="567"/>
    </location>
</feature>
<reference evidence="2" key="1">
    <citation type="submission" date="2021-02" db="EMBL/GenBank/DDBJ databases">
        <authorList>
            <person name="Dougan E. K."/>
            <person name="Rhodes N."/>
            <person name="Thang M."/>
            <person name="Chan C."/>
        </authorList>
    </citation>
    <scope>NUCLEOTIDE SEQUENCE</scope>
</reference>
<organism evidence="2 3">
    <name type="scientific">Symbiodinium natans</name>
    <dbReference type="NCBI Taxonomy" id="878477"/>
    <lineage>
        <taxon>Eukaryota</taxon>
        <taxon>Sar</taxon>
        <taxon>Alveolata</taxon>
        <taxon>Dinophyceae</taxon>
        <taxon>Suessiales</taxon>
        <taxon>Symbiodiniaceae</taxon>
        <taxon>Symbiodinium</taxon>
    </lineage>
</organism>
<dbReference type="Proteomes" id="UP000604046">
    <property type="component" value="Unassembled WGS sequence"/>
</dbReference>
<keyword evidence="1" id="KW-0472">Membrane</keyword>
<feature type="transmembrane region" description="Helical" evidence="1">
    <location>
        <begin position="446"/>
        <end position="472"/>
    </location>
</feature>
<protein>
    <submittedName>
        <fullName evidence="2">Uncharacterized protein</fullName>
    </submittedName>
</protein>
<keyword evidence="1" id="KW-1133">Transmembrane helix</keyword>
<dbReference type="OrthoDB" id="1585644at2759"/>
<evidence type="ECO:0000256" key="1">
    <source>
        <dbReference type="SAM" id="Phobius"/>
    </source>
</evidence>
<dbReference type="AlphaFoldDB" id="A0A812NU95"/>
<keyword evidence="3" id="KW-1185">Reference proteome</keyword>
<accession>A0A812NU95</accession>
<evidence type="ECO:0000313" key="3">
    <source>
        <dbReference type="Proteomes" id="UP000604046"/>
    </source>
</evidence>
<dbReference type="EMBL" id="CAJNDS010002095">
    <property type="protein sequence ID" value="CAE7322934.1"/>
    <property type="molecule type" value="Genomic_DNA"/>
</dbReference>
<evidence type="ECO:0000313" key="2">
    <source>
        <dbReference type="EMBL" id="CAE7322934.1"/>
    </source>
</evidence>
<comment type="caution">
    <text evidence="2">The sequence shown here is derived from an EMBL/GenBank/DDBJ whole genome shotgun (WGS) entry which is preliminary data.</text>
</comment>
<feature type="transmembrane region" description="Helical" evidence="1">
    <location>
        <begin position="387"/>
        <end position="408"/>
    </location>
</feature>
<keyword evidence="1" id="KW-0812">Transmembrane</keyword>